<dbReference type="Proteomes" id="UP000199300">
    <property type="component" value="Unassembled WGS sequence"/>
</dbReference>
<dbReference type="AlphaFoldDB" id="A0A1H8T8F0"/>
<evidence type="ECO:0000313" key="2">
    <source>
        <dbReference type="Proteomes" id="UP000199300"/>
    </source>
</evidence>
<gene>
    <name evidence="1" type="ORF">SAMN04488134_11516</name>
</gene>
<keyword evidence="2" id="KW-1185">Reference proteome</keyword>
<organism evidence="1 2">
    <name type="scientific">Amphibacillus marinus</name>
    <dbReference type="NCBI Taxonomy" id="872970"/>
    <lineage>
        <taxon>Bacteria</taxon>
        <taxon>Bacillati</taxon>
        <taxon>Bacillota</taxon>
        <taxon>Bacilli</taxon>
        <taxon>Bacillales</taxon>
        <taxon>Bacillaceae</taxon>
        <taxon>Amphibacillus</taxon>
    </lineage>
</organism>
<name>A0A1H8T8F0_9BACI</name>
<dbReference type="OrthoDB" id="528637at2"/>
<protein>
    <submittedName>
        <fullName evidence="1">Uncharacterized protein</fullName>
    </submittedName>
</protein>
<dbReference type="RefSeq" id="WP_091500080.1">
    <property type="nucleotide sequence ID" value="NZ_FODJ01000015.1"/>
</dbReference>
<evidence type="ECO:0000313" key="1">
    <source>
        <dbReference type="EMBL" id="SEO87095.1"/>
    </source>
</evidence>
<sequence>MYYLHATNTKAGKLRYYFSKKLNIDSCWDIMPAGYEIYEEPNGKVYARKKVTTLITPEEIAVVNDGMLRFCEIEDFKLDVKKESVDIYTNENGKLESIVPVQKWHYGTQLRFRLVDSEARIFTVERFCYLGSIDDWIDLDSSADLGELVHEYAPHLGKASFYELM</sequence>
<accession>A0A1H8T8F0</accession>
<reference evidence="1 2" key="1">
    <citation type="submission" date="2016-10" db="EMBL/GenBank/DDBJ databases">
        <authorList>
            <person name="de Groot N.N."/>
        </authorList>
    </citation>
    <scope>NUCLEOTIDE SEQUENCE [LARGE SCALE GENOMIC DNA]</scope>
    <source>
        <strain evidence="1 2">CGMCC 1.10434</strain>
    </source>
</reference>
<dbReference type="EMBL" id="FODJ01000015">
    <property type="protein sequence ID" value="SEO87095.1"/>
    <property type="molecule type" value="Genomic_DNA"/>
</dbReference>
<proteinExistence type="predicted"/>